<gene>
    <name evidence="1" type="ORF">NTG6680_1844</name>
</gene>
<reference evidence="1 2" key="1">
    <citation type="submission" date="2021-10" db="EMBL/GenBank/DDBJ databases">
        <authorList>
            <person name="Koch H."/>
        </authorList>
    </citation>
    <scope>NUCLEOTIDE SEQUENCE [LARGE SCALE GENOMIC DNA]</scope>
    <source>
        <strain evidence="1">6680</strain>
    </source>
</reference>
<protein>
    <submittedName>
        <fullName evidence="1">Uncharacterized protein</fullName>
    </submittedName>
</protein>
<organism evidence="1 2">
    <name type="scientific">Candidatus Nitrotoga arctica</name>
    <dbReference type="NCBI Taxonomy" id="453162"/>
    <lineage>
        <taxon>Bacteria</taxon>
        <taxon>Pseudomonadati</taxon>
        <taxon>Pseudomonadota</taxon>
        <taxon>Betaproteobacteria</taxon>
        <taxon>Nitrosomonadales</taxon>
        <taxon>Gallionellaceae</taxon>
        <taxon>Candidatus Nitrotoga</taxon>
    </lineage>
</organism>
<dbReference type="EMBL" id="OU912926">
    <property type="protein sequence ID" value="CAG9933093.1"/>
    <property type="molecule type" value="Genomic_DNA"/>
</dbReference>
<dbReference type="Proteomes" id="UP000839052">
    <property type="component" value="Chromosome"/>
</dbReference>
<proteinExistence type="predicted"/>
<evidence type="ECO:0000313" key="2">
    <source>
        <dbReference type="Proteomes" id="UP000839052"/>
    </source>
</evidence>
<keyword evidence="2" id="KW-1185">Reference proteome</keyword>
<sequence length="52" mass="5799">MPISKNAPSYASAYLHTLLFANKAGSPKTQGNKRLIKYLHKLACHKTVIFIL</sequence>
<evidence type="ECO:0000313" key="1">
    <source>
        <dbReference type="EMBL" id="CAG9933093.1"/>
    </source>
</evidence>
<accession>A0ABN8AR30</accession>
<name>A0ABN8AR30_9PROT</name>